<organism evidence="6 7">
    <name type="scientific">Ancylobacter crimeensis</name>
    <dbReference type="NCBI Taxonomy" id="2579147"/>
    <lineage>
        <taxon>Bacteria</taxon>
        <taxon>Pseudomonadati</taxon>
        <taxon>Pseudomonadota</taxon>
        <taxon>Alphaproteobacteria</taxon>
        <taxon>Hyphomicrobiales</taxon>
        <taxon>Xanthobacteraceae</taxon>
        <taxon>Ancylobacter</taxon>
    </lineage>
</organism>
<proteinExistence type="inferred from homology"/>
<dbReference type="SUPFAM" id="SSF56349">
    <property type="entry name" value="DNA breaking-rejoining enzymes"/>
    <property type="match status" value="1"/>
</dbReference>
<comment type="caution">
    <text evidence="6">The sequence shown here is derived from an EMBL/GenBank/DDBJ whole genome shotgun (WGS) entry which is preliminary data.</text>
</comment>
<dbReference type="RefSeq" id="WP_247028384.1">
    <property type="nucleotide sequence ID" value="NZ_JALKCH010000005.1"/>
</dbReference>
<dbReference type="Gene3D" id="1.10.443.10">
    <property type="entry name" value="Intergrase catalytic core"/>
    <property type="match status" value="1"/>
</dbReference>
<gene>
    <name evidence="6" type="ORF">MWN34_08150</name>
</gene>
<dbReference type="InterPro" id="IPR038488">
    <property type="entry name" value="Integrase_DNA-bd_sf"/>
</dbReference>
<keyword evidence="2" id="KW-0229">DNA integration</keyword>
<comment type="similarity">
    <text evidence="1">Belongs to the 'phage' integrase family.</text>
</comment>
<evidence type="ECO:0000259" key="5">
    <source>
        <dbReference type="PROSITE" id="PS51898"/>
    </source>
</evidence>
<dbReference type="PANTHER" id="PTHR30629:SF2">
    <property type="entry name" value="PROPHAGE INTEGRASE INTS-RELATED"/>
    <property type="match status" value="1"/>
</dbReference>
<evidence type="ECO:0000256" key="1">
    <source>
        <dbReference type="ARBA" id="ARBA00008857"/>
    </source>
</evidence>
<dbReference type="InterPro" id="IPR013762">
    <property type="entry name" value="Integrase-like_cat_sf"/>
</dbReference>
<dbReference type="EMBL" id="JALKCH010000005">
    <property type="protein sequence ID" value="MCK0196884.1"/>
    <property type="molecule type" value="Genomic_DNA"/>
</dbReference>
<evidence type="ECO:0000256" key="2">
    <source>
        <dbReference type="ARBA" id="ARBA00022908"/>
    </source>
</evidence>
<evidence type="ECO:0000313" key="7">
    <source>
        <dbReference type="Proteomes" id="UP001203284"/>
    </source>
</evidence>
<reference evidence="6 7" key="1">
    <citation type="submission" date="2022-04" db="EMBL/GenBank/DDBJ databases">
        <authorList>
            <person name="Grouzdev D.S."/>
            <person name="Pantiukh K.S."/>
            <person name="Krutkina M.S."/>
        </authorList>
    </citation>
    <scope>NUCLEOTIDE SEQUENCE [LARGE SCALE GENOMIC DNA]</scope>
    <source>
        <strain evidence="6 7">6x-1</strain>
    </source>
</reference>
<dbReference type="Gene3D" id="3.30.160.390">
    <property type="entry name" value="Integrase, DNA-binding domain"/>
    <property type="match status" value="1"/>
</dbReference>
<dbReference type="PANTHER" id="PTHR30629">
    <property type="entry name" value="PROPHAGE INTEGRASE"/>
    <property type="match status" value="1"/>
</dbReference>
<keyword evidence="4" id="KW-0233">DNA recombination</keyword>
<dbReference type="InterPro" id="IPR050808">
    <property type="entry name" value="Phage_Integrase"/>
</dbReference>
<keyword evidence="3" id="KW-0238">DNA-binding</keyword>
<dbReference type="Pfam" id="PF13356">
    <property type="entry name" value="Arm-DNA-bind_3"/>
    <property type="match status" value="1"/>
</dbReference>
<accession>A0ABT0DAF4</accession>
<dbReference type="Gene3D" id="1.10.150.130">
    <property type="match status" value="1"/>
</dbReference>
<evidence type="ECO:0000256" key="4">
    <source>
        <dbReference type="ARBA" id="ARBA00023172"/>
    </source>
</evidence>
<dbReference type="InterPro" id="IPR002104">
    <property type="entry name" value="Integrase_catalytic"/>
</dbReference>
<dbReference type="InterPro" id="IPR011010">
    <property type="entry name" value="DNA_brk_join_enz"/>
</dbReference>
<dbReference type="Pfam" id="PF00589">
    <property type="entry name" value="Phage_integrase"/>
    <property type="match status" value="1"/>
</dbReference>
<evidence type="ECO:0000256" key="3">
    <source>
        <dbReference type="ARBA" id="ARBA00023125"/>
    </source>
</evidence>
<dbReference type="Proteomes" id="UP001203284">
    <property type="component" value="Unassembled WGS sequence"/>
</dbReference>
<sequence>MVDAAVPRERQFTLWCSELPGFGVYIHPTGRRTYFVDYRNADGVRRRMTIGRHGKITTEEARRLAIATMGETVRGEDPALERATRRSSLTVSELCDNYIAAAERGLIMGKRGRAKKATTLYVDRGRIAAHVKPLLGKKLVRDVSKADIAKFIRDVAAGKTAADRKTGKARSRIIVEGGAGTAARTAGLLGGILSYAVSDGVIDTNPATGVKRPADKRRERRLTPAEYGKLGEALRQAASETEIEQVLAGVNLLALTGCRIGEIAKLKWSEVDEAGQCLRLEDTKEGASVRPAGRAVFDLLATITRRPGCPYVLPAARGGSEFYGALPAGLARIVKRTGLSSVTAHTLRHSYASTAGDLGFSESTIAALLGHAAGTVTSRYVHHLDSVLVAAADRVTDAILAHMARAGE</sequence>
<dbReference type="PROSITE" id="PS51898">
    <property type="entry name" value="TYR_RECOMBINASE"/>
    <property type="match status" value="1"/>
</dbReference>
<name>A0ABT0DAF4_9HYPH</name>
<evidence type="ECO:0000313" key="6">
    <source>
        <dbReference type="EMBL" id="MCK0196884.1"/>
    </source>
</evidence>
<dbReference type="CDD" id="cd00796">
    <property type="entry name" value="INT_Rci_Hp1_C"/>
    <property type="match status" value="1"/>
</dbReference>
<dbReference type="InterPro" id="IPR010998">
    <property type="entry name" value="Integrase_recombinase_N"/>
</dbReference>
<keyword evidence="7" id="KW-1185">Reference proteome</keyword>
<feature type="domain" description="Tyr recombinase" evidence="5">
    <location>
        <begin position="217"/>
        <end position="393"/>
    </location>
</feature>
<dbReference type="InterPro" id="IPR025166">
    <property type="entry name" value="Integrase_DNA_bind_dom"/>
</dbReference>
<protein>
    <submittedName>
        <fullName evidence="6">Tyrosine-type recombinase/integrase</fullName>
    </submittedName>
</protein>